<dbReference type="SUPFAM" id="SSF90123">
    <property type="entry name" value="ABC transporter transmembrane region"/>
    <property type="match status" value="1"/>
</dbReference>
<dbReference type="GO" id="GO:0005524">
    <property type="term" value="F:ATP binding"/>
    <property type="evidence" value="ECO:0007669"/>
    <property type="project" value="UniProtKB-KW"/>
</dbReference>
<keyword evidence="7 9" id="KW-1133">Transmembrane helix</keyword>
<evidence type="ECO:0000259" key="10">
    <source>
        <dbReference type="PROSITE" id="PS50929"/>
    </source>
</evidence>
<evidence type="ECO:0000313" key="12">
    <source>
        <dbReference type="Proteomes" id="UP000010422"/>
    </source>
</evidence>
<keyword evidence="4 9" id="KW-0812">Transmembrane</keyword>
<evidence type="ECO:0000256" key="5">
    <source>
        <dbReference type="ARBA" id="ARBA00022741"/>
    </source>
</evidence>
<name>L0P9T8_PNEJI</name>
<dbReference type="InterPro" id="IPR036640">
    <property type="entry name" value="ABC1_TM_sf"/>
</dbReference>
<dbReference type="PANTHER" id="PTHR24223">
    <property type="entry name" value="ATP-BINDING CASSETTE SUB-FAMILY C"/>
    <property type="match status" value="1"/>
</dbReference>
<dbReference type="Proteomes" id="UP000010422">
    <property type="component" value="Unassembled WGS sequence"/>
</dbReference>
<dbReference type="Gene3D" id="1.20.1560.10">
    <property type="entry name" value="ABC transporter type 1, transmembrane domain"/>
    <property type="match status" value="1"/>
</dbReference>
<feature type="domain" description="ABC transmembrane type-1" evidence="10">
    <location>
        <begin position="194"/>
        <end position="321"/>
    </location>
</feature>
<feature type="transmembrane region" description="Helical" evidence="9">
    <location>
        <begin position="91"/>
        <end position="111"/>
    </location>
</feature>
<evidence type="ECO:0000256" key="4">
    <source>
        <dbReference type="ARBA" id="ARBA00022692"/>
    </source>
</evidence>
<gene>
    <name evidence="11" type="ORF">PNEJI1_002074</name>
</gene>
<dbReference type="STRING" id="1209962.L0P9T8"/>
<keyword evidence="3" id="KW-0813">Transport</keyword>
<proteinExistence type="inferred from homology"/>
<evidence type="ECO:0000313" key="11">
    <source>
        <dbReference type="EMBL" id="CCJ28854.1"/>
    </source>
</evidence>
<dbReference type="PANTHER" id="PTHR24223:SF456">
    <property type="entry name" value="MULTIDRUG RESISTANCE-ASSOCIATED PROTEIN LETHAL(2)03659"/>
    <property type="match status" value="1"/>
</dbReference>
<dbReference type="GO" id="GO:0016020">
    <property type="term" value="C:membrane"/>
    <property type="evidence" value="ECO:0007669"/>
    <property type="project" value="UniProtKB-SubCell"/>
</dbReference>
<evidence type="ECO:0000256" key="9">
    <source>
        <dbReference type="SAM" id="Phobius"/>
    </source>
</evidence>
<keyword evidence="6" id="KW-0067">ATP-binding</keyword>
<accession>L0P9T8</accession>
<dbReference type="InterPro" id="IPR011527">
    <property type="entry name" value="ABC1_TM_dom"/>
</dbReference>
<evidence type="ECO:0000256" key="6">
    <source>
        <dbReference type="ARBA" id="ARBA00022840"/>
    </source>
</evidence>
<organism evidence="12">
    <name type="scientific">Pneumocystis jirovecii</name>
    <name type="common">Human pneumocystis pneumonia agent</name>
    <dbReference type="NCBI Taxonomy" id="42068"/>
    <lineage>
        <taxon>Eukaryota</taxon>
        <taxon>Fungi</taxon>
        <taxon>Dikarya</taxon>
        <taxon>Ascomycota</taxon>
        <taxon>Taphrinomycotina</taxon>
        <taxon>Pneumocystomycetes</taxon>
        <taxon>Pneumocystaceae</taxon>
        <taxon>Pneumocystis</taxon>
    </lineage>
</organism>
<evidence type="ECO:0000256" key="3">
    <source>
        <dbReference type="ARBA" id="ARBA00022448"/>
    </source>
</evidence>
<comment type="similarity">
    <text evidence="2">Belongs to the ABC transporter superfamily. ABCC family. Conjugate transporter (TC 3.A.1.208) subfamily.</text>
</comment>
<dbReference type="InterPro" id="IPR050173">
    <property type="entry name" value="ABC_transporter_C-like"/>
</dbReference>
<dbReference type="PROSITE" id="PS50929">
    <property type="entry name" value="ABC_TM1F"/>
    <property type="match status" value="1"/>
</dbReference>
<reference evidence="11 12" key="1">
    <citation type="journal article" date="2012" name="MBio">
        <title>De novo assembly of the Pneumocystis jirovecii genome from a single bronchoalveolar lavage fluid specimen from a patient.</title>
        <authorList>
            <person name="Cisse O.H."/>
            <person name="Pagni M."/>
            <person name="Hauser P.M."/>
        </authorList>
    </citation>
    <scope>NUCLEOTIDE SEQUENCE [LARGE SCALE GENOMIC DNA]</scope>
    <source>
        <strain evidence="11 12">SE8</strain>
    </source>
</reference>
<dbReference type="AlphaFoldDB" id="L0P9T8"/>
<evidence type="ECO:0000256" key="7">
    <source>
        <dbReference type="ARBA" id="ARBA00022989"/>
    </source>
</evidence>
<dbReference type="GO" id="GO:0140359">
    <property type="term" value="F:ABC-type transporter activity"/>
    <property type="evidence" value="ECO:0007669"/>
    <property type="project" value="InterPro"/>
</dbReference>
<dbReference type="EMBL" id="CAKM01000128">
    <property type="protein sequence ID" value="CCJ28854.1"/>
    <property type="molecule type" value="Genomic_DNA"/>
</dbReference>
<comment type="subcellular location">
    <subcellularLocation>
        <location evidence="1">Membrane</location>
        <topology evidence="1">Multi-pass membrane protein</topology>
    </subcellularLocation>
</comment>
<protein>
    <recommendedName>
        <fullName evidence="10">ABC transmembrane type-1 domain-containing protein</fullName>
    </recommendedName>
</protein>
<keyword evidence="8 9" id="KW-0472">Membrane</keyword>
<comment type="caution">
    <text evidence="11">The sequence shown here is derived from an EMBL/GenBank/DDBJ whole genome shotgun (WGS) entry which is preliminary data.</text>
</comment>
<feature type="non-terminal residue" evidence="11">
    <location>
        <position position="362"/>
    </location>
</feature>
<dbReference type="InParanoid" id="L0P9T8"/>
<feature type="transmembrane region" description="Helical" evidence="9">
    <location>
        <begin position="262"/>
        <end position="284"/>
    </location>
</feature>
<sequence length="362" mass="42085">MKYILLGPVPSCTKVIPEAHANIFSRLIWSWLDHLIVLGYKRPLEATDLWYIDEARSSENLDKQLYENYERRKGSKYALLKALKDTYGKRYFLSGLIKVYFCVIYIIYIIIFSQKKALHNEQPNVYSKPNIAYGIMLCFTLYFMQTLSSFCLHHSFYQSIMIGAMSRTALISCIYRKSLAIKNTQRLKFNNGKVLAKIAKNLVKKNLEISAITDIRVRLTNEMLQSIKVIKFYTWEKSFLKNILGARLKEAKSIKSLHIVRSIIDSLSMNITFFCIIVTFITYYKIKNSLEPSIVFSSLTLLNHLRIPLMLFIYALVVCSNMLASIKRIDCMLSDEDNFEQSDSIKKIQDILKSRKLENSED</sequence>
<feature type="transmembrane region" description="Helical" evidence="9">
    <location>
        <begin position="131"/>
        <end position="152"/>
    </location>
</feature>
<dbReference type="Pfam" id="PF00664">
    <property type="entry name" value="ABC_membrane"/>
    <property type="match status" value="1"/>
</dbReference>
<evidence type="ECO:0000256" key="1">
    <source>
        <dbReference type="ARBA" id="ARBA00004141"/>
    </source>
</evidence>
<feature type="transmembrane region" description="Helical" evidence="9">
    <location>
        <begin position="304"/>
        <end position="324"/>
    </location>
</feature>
<dbReference type="VEuPathDB" id="FungiDB:PNEJI1_002074"/>
<evidence type="ECO:0000256" key="2">
    <source>
        <dbReference type="ARBA" id="ARBA00009726"/>
    </source>
</evidence>
<evidence type="ECO:0000256" key="8">
    <source>
        <dbReference type="ARBA" id="ARBA00023136"/>
    </source>
</evidence>
<keyword evidence="5" id="KW-0547">Nucleotide-binding</keyword>